<reference evidence="4" key="1">
    <citation type="submission" date="2022-10" db="EMBL/GenBank/DDBJ databases">
        <authorList>
            <person name="Chen Y."/>
            <person name="Dougan E. K."/>
            <person name="Chan C."/>
            <person name="Rhodes N."/>
            <person name="Thang M."/>
        </authorList>
    </citation>
    <scope>NUCLEOTIDE SEQUENCE</scope>
</reference>
<feature type="chain" id="PRO_5043271236" evidence="3">
    <location>
        <begin position="25"/>
        <end position="172"/>
    </location>
</feature>
<evidence type="ECO:0000256" key="2">
    <source>
        <dbReference type="SAM" id="Phobius"/>
    </source>
</evidence>
<feature type="signal peptide" evidence="3">
    <location>
        <begin position="1"/>
        <end position="24"/>
    </location>
</feature>
<keyword evidence="2" id="KW-0472">Membrane</keyword>
<evidence type="ECO:0000313" key="7">
    <source>
        <dbReference type="Proteomes" id="UP001152797"/>
    </source>
</evidence>
<gene>
    <name evidence="4" type="ORF">C1SCF055_LOCUS32690</name>
</gene>
<evidence type="ECO:0000313" key="5">
    <source>
        <dbReference type="EMBL" id="CAL1160490.1"/>
    </source>
</evidence>
<dbReference type="EMBL" id="CAMXCT030003968">
    <property type="protein sequence ID" value="CAL4794427.1"/>
    <property type="molecule type" value="Genomic_DNA"/>
</dbReference>
<dbReference type="EMBL" id="CAMXCT010003968">
    <property type="protein sequence ID" value="CAI4007115.1"/>
    <property type="molecule type" value="Genomic_DNA"/>
</dbReference>
<feature type="transmembrane region" description="Helical" evidence="2">
    <location>
        <begin position="115"/>
        <end position="134"/>
    </location>
</feature>
<evidence type="ECO:0000313" key="6">
    <source>
        <dbReference type="EMBL" id="CAL4794427.1"/>
    </source>
</evidence>
<dbReference type="EMBL" id="CAMXCT020003968">
    <property type="protein sequence ID" value="CAL1160490.1"/>
    <property type="molecule type" value="Genomic_DNA"/>
</dbReference>
<evidence type="ECO:0000256" key="1">
    <source>
        <dbReference type="SAM" id="MobiDB-lite"/>
    </source>
</evidence>
<comment type="caution">
    <text evidence="4">The sequence shown here is derived from an EMBL/GenBank/DDBJ whole genome shotgun (WGS) entry which is preliminary data.</text>
</comment>
<evidence type="ECO:0000256" key="3">
    <source>
        <dbReference type="SAM" id="SignalP"/>
    </source>
</evidence>
<keyword evidence="7" id="KW-1185">Reference proteome</keyword>
<dbReference type="OrthoDB" id="422206at2759"/>
<protein>
    <submittedName>
        <fullName evidence="6">Disrupted in renal carcinoma protein 2-like</fullName>
    </submittedName>
</protein>
<evidence type="ECO:0000313" key="4">
    <source>
        <dbReference type="EMBL" id="CAI4007115.1"/>
    </source>
</evidence>
<reference evidence="5" key="2">
    <citation type="submission" date="2024-04" db="EMBL/GenBank/DDBJ databases">
        <authorList>
            <person name="Chen Y."/>
            <person name="Shah S."/>
            <person name="Dougan E. K."/>
            <person name="Thang M."/>
            <person name="Chan C."/>
        </authorList>
    </citation>
    <scope>NUCLEOTIDE SEQUENCE [LARGE SCALE GENOMIC DNA]</scope>
</reference>
<proteinExistence type="predicted"/>
<sequence>MALKSGVFACLILALCVSCNNVMAQDHRAIQPPSVCPACPRSENLGKETEKSASSIVERTSENVGKETTEVTYPCDENAIEAVQQLCGNLVSALLVPICEWAADNKVTIPGMDGYLRGDTILLLAILIAVAIYFSTFSAPLRRTEVDQGNCVTADGEMAPRPRGPRAESKDS</sequence>
<organism evidence="4">
    <name type="scientific">Cladocopium goreaui</name>
    <dbReference type="NCBI Taxonomy" id="2562237"/>
    <lineage>
        <taxon>Eukaryota</taxon>
        <taxon>Sar</taxon>
        <taxon>Alveolata</taxon>
        <taxon>Dinophyceae</taxon>
        <taxon>Suessiales</taxon>
        <taxon>Symbiodiniaceae</taxon>
        <taxon>Cladocopium</taxon>
    </lineage>
</organism>
<dbReference type="Proteomes" id="UP001152797">
    <property type="component" value="Unassembled WGS sequence"/>
</dbReference>
<accession>A0A9P1DB79</accession>
<keyword evidence="2" id="KW-0812">Transmembrane</keyword>
<name>A0A9P1DB79_9DINO</name>
<keyword evidence="3" id="KW-0732">Signal</keyword>
<feature type="region of interest" description="Disordered" evidence="1">
    <location>
        <begin position="152"/>
        <end position="172"/>
    </location>
</feature>
<dbReference type="AlphaFoldDB" id="A0A9P1DB79"/>
<keyword evidence="2" id="KW-1133">Transmembrane helix</keyword>